<evidence type="ECO:0000259" key="6">
    <source>
        <dbReference type="PROSITE" id="PS50043"/>
    </source>
</evidence>
<dbReference type="Pfam" id="PF00196">
    <property type="entry name" value="GerE"/>
    <property type="match status" value="1"/>
</dbReference>
<evidence type="ECO:0000313" key="9">
    <source>
        <dbReference type="Proteomes" id="UP000037020"/>
    </source>
</evidence>
<keyword evidence="1 5" id="KW-0597">Phosphoprotein</keyword>
<dbReference type="Proteomes" id="UP000037020">
    <property type="component" value="Unassembled WGS sequence"/>
</dbReference>
<dbReference type="Gene3D" id="3.40.50.2300">
    <property type="match status" value="1"/>
</dbReference>
<dbReference type="RefSeq" id="WP_030892169.1">
    <property type="nucleotide sequence ID" value="NZ_JBIRHZ010000003.1"/>
</dbReference>
<dbReference type="Pfam" id="PF00072">
    <property type="entry name" value="Response_reg"/>
    <property type="match status" value="1"/>
</dbReference>
<dbReference type="EMBL" id="LGUT01001763">
    <property type="protein sequence ID" value="KOG88272.1"/>
    <property type="molecule type" value="Genomic_DNA"/>
</dbReference>
<keyword evidence="3" id="KW-0238">DNA-binding</keyword>
<evidence type="ECO:0000256" key="1">
    <source>
        <dbReference type="ARBA" id="ARBA00022553"/>
    </source>
</evidence>
<accession>A0ABR5J4E3</accession>
<dbReference type="InterPro" id="IPR011006">
    <property type="entry name" value="CheY-like_superfamily"/>
</dbReference>
<dbReference type="PROSITE" id="PS50043">
    <property type="entry name" value="HTH_LUXR_2"/>
    <property type="match status" value="1"/>
</dbReference>
<keyword evidence="9" id="KW-1185">Reference proteome</keyword>
<dbReference type="PROSITE" id="PS00622">
    <property type="entry name" value="HTH_LUXR_1"/>
    <property type="match status" value="1"/>
</dbReference>
<dbReference type="SUPFAM" id="SSF52172">
    <property type="entry name" value="CheY-like"/>
    <property type="match status" value="1"/>
</dbReference>
<protein>
    <submittedName>
        <fullName evidence="8">LuxR family transcriptional regulator</fullName>
    </submittedName>
</protein>
<feature type="domain" description="HTH luxR-type" evidence="6">
    <location>
        <begin position="151"/>
        <end position="216"/>
    </location>
</feature>
<evidence type="ECO:0000259" key="7">
    <source>
        <dbReference type="PROSITE" id="PS50110"/>
    </source>
</evidence>
<keyword evidence="2" id="KW-0805">Transcription regulation</keyword>
<feature type="domain" description="Response regulatory" evidence="7">
    <location>
        <begin position="10"/>
        <end position="126"/>
    </location>
</feature>
<gene>
    <name evidence="8" type="ORF">ADK38_20710</name>
</gene>
<evidence type="ECO:0000313" key="8">
    <source>
        <dbReference type="EMBL" id="KOG88272.1"/>
    </source>
</evidence>
<sequence>MNSDQASSVKLVVVDDQTAVREALAVMLDLDDDVDVVATATNGEEAVAAVAAHGPDVVLMDLNMPVMDGVEATGRIRAASPRTTVVVLTTFEDDESILAALQAGAGGYLTKDAGRDTILQAVRSASHGQAVLAPEVQRRLLTLATHRPKPAAEQAAMLTAREREVLRLIGDGLRNPEIAARLVISEATVKTHINNLFAKADLHSRAEAVRYALSVLPPDGSEQRP</sequence>
<dbReference type="InterPro" id="IPR039420">
    <property type="entry name" value="WalR-like"/>
</dbReference>
<organism evidence="8 9">
    <name type="scientific">Streptomyces varsoviensis</name>
    <dbReference type="NCBI Taxonomy" id="67373"/>
    <lineage>
        <taxon>Bacteria</taxon>
        <taxon>Bacillati</taxon>
        <taxon>Actinomycetota</taxon>
        <taxon>Actinomycetes</taxon>
        <taxon>Kitasatosporales</taxon>
        <taxon>Streptomycetaceae</taxon>
        <taxon>Streptomyces</taxon>
    </lineage>
</organism>
<dbReference type="PROSITE" id="PS50110">
    <property type="entry name" value="RESPONSE_REGULATORY"/>
    <property type="match status" value="1"/>
</dbReference>
<dbReference type="PANTHER" id="PTHR43214:SF24">
    <property type="entry name" value="TRANSCRIPTIONAL REGULATORY PROTEIN NARL-RELATED"/>
    <property type="match status" value="1"/>
</dbReference>
<dbReference type="InterPro" id="IPR058245">
    <property type="entry name" value="NreC/VraR/RcsB-like_REC"/>
</dbReference>
<dbReference type="SMART" id="SM00421">
    <property type="entry name" value="HTH_LUXR"/>
    <property type="match status" value="1"/>
</dbReference>
<dbReference type="PRINTS" id="PR00038">
    <property type="entry name" value="HTHLUXR"/>
</dbReference>
<comment type="caution">
    <text evidence="8">The sequence shown here is derived from an EMBL/GenBank/DDBJ whole genome shotgun (WGS) entry which is preliminary data.</text>
</comment>
<evidence type="ECO:0000256" key="4">
    <source>
        <dbReference type="ARBA" id="ARBA00023163"/>
    </source>
</evidence>
<dbReference type="InterPro" id="IPR001789">
    <property type="entry name" value="Sig_transdc_resp-reg_receiver"/>
</dbReference>
<dbReference type="InterPro" id="IPR000792">
    <property type="entry name" value="Tscrpt_reg_LuxR_C"/>
</dbReference>
<name>A0ABR5J4E3_9ACTN</name>
<dbReference type="SMART" id="SM00448">
    <property type="entry name" value="REC"/>
    <property type="match status" value="1"/>
</dbReference>
<dbReference type="CDD" id="cd17535">
    <property type="entry name" value="REC_NarL-like"/>
    <property type="match status" value="1"/>
</dbReference>
<dbReference type="PANTHER" id="PTHR43214">
    <property type="entry name" value="TWO-COMPONENT RESPONSE REGULATOR"/>
    <property type="match status" value="1"/>
</dbReference>
<evidence type="ECO:0000256" key="5">
    <source>
        <dbReference type="PROSITE-ProRule" id="PRU00169"/>
    </source>
</evidence>
<evidence type="ECO:0000256" key="2">
    <source>
        <dbReference type="ARBA" id="ARBA00023015"/>
    </source>
</evidence>
<keyword evidence="4" id="KW-0804">Transcription</keyword>
<evidence type="ECO:0000256" key="3">
    <source>
        <dbReference type="ARBA" id="ARBA00023125"/>
    </source>
</evidence>
<proteinExistence type="predicted"/>
<dbReference type="CDD" id="cd06170">
    <property type="entry name" value="LuxR_C_like"/>
    <property type="match status" value="1"/>
</dbReference>
<reference evidence="8 9" key="1">
    <citation type="submission" date="2015-07" db="EMBL/GenBank/DDBJ databases">
        <authorList>
            <person name="Ju K.-S."/>
            <person name="Doroghazi J.R."/>
            <person name="Metcalf W.W."/>
        </authorList>
    </citation>
    <scope>NUCLEOTIDE SEQUENCE [LARGE SCALE GENOMIC DNA]</scope>
    <source>
        <strain evidence="8 9">NRRL B-3589</strain>
    </source>
</reference>
<feature type="modified residue" description="4-aspartylphosphate" evidence="5">
    <location>
        <position position="61"/>
    </location>
</feature>